<sequence length="65" mass="7124">MKYCLDCDWSLNATDEPSQRDRSQAAIDHHVDTGHTIDSSESIVRPTAPDVAGEVLVRDLVPSSD</sequence>
<dbReference type="GeneID" id="40264245"/>
<protein>
    <submittedName>
        <fullName evidence="1">Uncharacterized protein</fullName>
    </submittedName>
</protein>
<dbReference type="OrthoDB" id="176261at2157"/>
<dbReference type="RefSeq" id="WP_138243916.1">
    <property type="nucleotide sequence ID" value="NZ_CP040330.1"/>
</dbReference>
<evidence type="ECO:0000313" key="2">
    <source>
        <dbReference type="Proteomes" id="UP000302218"/>
    </source>
</evidence>
<evidence type="ECO:0000313" key="1">
    <source>
        <dbReference type="EMBL" id="QCS41404.1"/>
    </source>
</evidence>
<gene>
    <name evidence="1" type="ORF">FEJ81_03195</name>
</gene>
<dbReference type="EMBL" id="CP040330">
    <property type="protein sequence ID" value="QCS41404.1"/>
    <property type="molecule type" value="Genomic_DNA"/>
</dbReference>
<dbReference type="Proteomes" id="UP000302218">
    <property type="component" value="Chromosome"/>
</dbReference>
<name>A0A4V1FYQ3_9EURY</name>
<accession>A0A4V1FYQ3</accession>
<dbReference type="KEGG" id="nvr:FEJ81_03195"/>
<proteinExistence type="predicted"/>
<organism evidence="1 2">
    <name type="scientific">Natrinema versiforme</name>
    <dbReference type="NCBI Taxonomy" id="88724"/>
    <lineage>
        <taxon>Archaea</taxon>
        <taxon>Methanobacteriati</taxon>
        <taxon>Methanobacteriota</taxon>
        <taxon>Stenosarchaea group</taxon>
        <taxon>Halobacteria</taxon>
        <taxon>Halobacteriales</taxon>
        <taxon>Natrialbaceae</taxon>
        <taxon>Natrinema</taxon>
    </lineage>
</organism>
<reference evidence="2" key="1">
    <citation type="submission" date="2019-05" db="EMBL/GenBank/DDBJ databases">
        <title>Genome sequence and methylation pattern of the halophilic Archaeon Natrinema versiforme BOL5-4.</title>
        <authorList>
            <person name="DasSarma P."/>
            <person name="Anton B.P."/>
            <person name="DasSarma S.L."/>
            <person name="Martinez F.L."/>
            <person name="Guzman D."/>
            <person name="Roberts R.J."/>
            <person name="DasSarma S."/>
        </authorList>
    </citation>
    <scope>NUCLEOTIDE SEQUENCE [LARGE SCALE GENOMIC DNA]</scope>
    <source>
        <strain evidence="2">BOL5-4</strain>
    </source>
</reference>
<dbReference type="AlphaFoldDB" id="A0A4V1FYQ3"/>